<dbReference type="AlphaFoldDB" id="A0A517SQ47"/>
<keyword evidence="2" id="KW-0732">Signal</keyword>
<proteinExistence type="predicted"/>
<evidence type="ECO:0000313" key="3">
    <source>
        <dbReference type="EMBL" id="QDT58251.1"/>
    </source>
</evidence>
<keyword evidence="4" id="KW-1185">Reference proteome</keyword>
<evidence type="ECO:0000313" key="4">
    <source>
        <dbReference type="Proteomes" id="UP000315003"/>
    </source>
</evidence>
<gene>
    <name evidence="3" type="ORF">SV7mr_07400</name>
</gene>
<accession>A0A517SQ47</accession>
<name>A0A517SQ47_9BACT</name>
<dbReference type="EMBL" id="CP036272">
    <property type="protein sequence ID" value="QDT58251.1"/>
    <property type="molecule type" value="Genomic_DNA"/>
</dbReference>
<feature type="transmembrane region" description="Helical" evidence="1">
    <location>
        <begin position="308"/>
        <end position="326"/>
    </location>
</feature>
<keyword evidence="1" id="KW-0472">Membrane</keyword>
<dbReference type="Proteomes" id="UP000315003">
    <property type="component" value="Chromosome"/>
</dbReference>
<feature type="chain" id="PRO_5022170582" evidence="2">
    <location>
        <begin position="32"/>
        <end position="365"/>
    </location>
</feature>
<feature type="signal peptide" evidence="2">
    <location>
        <begin position="1"/>
        <end position="31"/>
    </location>
</feature>
<organism evidence="3 4">
    <name type="scientific">Stieleria bergensis</name>
    <dbReference type="NCBI Taxonomy" id="2528025"/>
    <lineage>
        <taxon>Bacteria</taxon>
        <taxon>Pseudomonadati</taxon>
        <taxon>Planctomycetota</taxon>
        <taxon>Planctomycetia</taxon>
        <taxon>Pirellulales</taxon>
        <taxon>Pirellulaceae</taxon>
        <taxon>Stieleria</taxon>
    </lineage>
</organism>
<reference evidence="3 4" key="1">
    <citation type="submission" date="2019-02" db="EMBL/GenBank/DDBJ databases">
        <title>Deep-cultivation of Planctomycetes and their phenomic and genomic characterization uncovers novel biology.</title>
        <authorList>
            <person name="Wiegand S."/>
            <person name="Jogler M."/>
            <person name="Boedeker C."/>
            <person name="Pinto D."/>
            <person name="Vollmers J."/>
            <person name="Rivas-Marin E."/>
            <person name="Kohn T."/>
            <person name="Peeters S.H."/>
            <person name="Heuer A."/>
            <person name="Rast P."/>
            <person name="Oberbeckmann S."/>
            <person name="Bunk B."/>
            <person name="Jeske O."/>
            <person name="Meyerdierks A."/>
            <person name="Storesund J.E."/>
            <person name="Kallscheuer N."/>
            <person name="Luecker S."/>
            <person name="Lage O.M."/>
            <person name="Pohl T."/>
            <person name="Merkel B.J."/>
            <person name="Hornburger P."/>
            <person name="Mueller R.-W."/>
            <person name="Bruemmer F."/>
            <person name="Labrenz M."/>
            <person name="Spormann A.M."/>
            <person name="Op den Camp H."/>
            <person name="Overmann J."/>
            <person name="Amann R."/>
            <person name="Jetten M.S.M."/>
            <person name="Mascher T."/>
            <person name="Medema M.H."/>
            <person name="Devos D.P."/>
            <person name="Kaster A.-K."/>
            <person name="Ovreas L."/>
            <person name="Rohde M."/>
            <person name="Galperin M.Y."/>
            <person name="Jogler C."/>
        </authorList>
    </citation>
    <scope>NUCLEOTIDE SEQUENCE [LARGE SCALE GENOMIC DNA]</scope>
    <source>
        <strain evidence="3 4">SV_7m_r</strain>
    </source>
</reference>
<keyword evidence="1" id="KW-0812">Transmembrane</keyword>
<sequence precursor="true">MMSRWQRCLCTGIVCMSPFLGLNGFAPSAQADQVGGSSLVGWYQQPVMMSTSSVVKAIAKYFGKQGAEEAAEYAAKKGTAEMAERVSQAALRQGGKEATEQVASLVSKHGPDALKALDNVADLKPVLAALDDVPADQVAAALTRLGSGAAGRELAETIAKTGSAALKAELKHPGVGGLLATKLGSEGAELATKLTSDQAIALARHGDDLVKLTASQRQGVLSLVKNDGQRMAAFMGRFVQQNPGKTLFTVAATTVILAEPERILGGGTIAYDADGNPVLLETTGLADRTLNLGADAVGQVTDRFLQPLFYVAMVFLVVFASAWMLMKLWHIHRRQSQLTQQALQSSAVVDAVSAKKKSADDSEAA</sequence>
<evidence type="ECO:0000256" key="1">
    <source>
        <dbReference type="SAM" id="Phobius"/>
    </source>
</evidence>
<evidence type="ECO:0000256" key="2">
    <source>
        <dbReference type="SAM" id="SignalP"/>
    </source>
</evidence>
<keyword evidence="1" id="KW-1133">Transmembrane helix</keyword>
<protein>
    <submittedName>
        <fullName evidence="3">Uncharacterized protein</fullName>
    </submittedName>
</protein>